<dbReference type="PATRIC" id="fig|271.14.peg.1562"/>
<name>A0A0N0BM36_THEAQ</name>
<organism evidence="2 3">
    <name type="scientific">Thermus aquaticus</name>
    <dbReference type="NCBI Taxonomy" id="271"/>
    <lineage>
        <taxon>Bacteria</taxon>
        <taxon>Thermotogati</taxon>
        <taxon>Deinococcota</taxon>
        <taxon>Deinococci</taxon>
        <taxon>Thermales</taxon>
        <taxon>Thermaceae</taxon>
        <taxon>Thermus</taxon>
    </lineage>
</organism>
<gene>
    <name evidence="2" type="ORF">BVI061214_01486</name>
</gene>
<proteinExistence type="predicted"/>
<evidence type="ECO:0000313" key="3">
    <source>
        <dbReference type="Proteomes" id="UP000037685"/>
    </source>
</evidence>
<feature type="transmembrane region" description="Helical" evidence="1">
    <location>
        <begin position="21"/>
        <end position="42"/>
    </location>
</feature>
<dbReference type="AlphaFoldDB" id="A0A0N0BM36"/>
<protein>
    <recommendedName>
        <fullName evidence="4">Type 4 fimbrial biogenesis protein PilX N-terminal domain-containing protein</fullName>
    </recommendedName>
</protein>
<evidence type="ECO:0000256" key="1">
    <source>
        <dbReference type="SAM" id="Phobius"/>
    </source>
</evidence>
<evidence type="ECO:0008006" key="4">
    <source>
        <dbReference type="Google" id="ProtNLM"/>
    </source>
</evidence>
<evidence type="ECO:0000313" key="2">
    <source>
        <dbReference type="EMBL" id="KOX90296.1"/>
    </source>
</evidence>
<keyword evidence="1" id="KW-1133">Transmembrane helix</keyword>
<reference evidence="2 3" key="1">
    <citation type="submission" date="2015-07" db="EMBL/GenBank/DDBJ databases">
        <authorList>
            <person name="Noorani M."/>
        </authorList>
    </citation>
    <scope>NUCLEOTIDE SEQUENCE [LARGE SCALE GENOMIC DNA]</scope>
    <source>
        <strain evidence="3">ATCC 25104 / DSM 625 / JCM 10724 / NBRC 103206 / NCIMB 11243 / YT-1</strain>
    </source>
</reference>
<accession>A0A0N0BM36</accession>
<dbReference type="Proteomes" id="UP000037685">
    <property type="component" value="Unassembled WGS sequence"/>
</dbReference>
<sequence length="515" mass="53572">MRPKARTPILKGMRKGIATPITLVVLMVVFTSLLAATGYMALGALRGGASERVTYQAFTLAESALEAFPLLVRCGDNLPSAYTLSVSGGPALSATYSYPNRESTVPPGGGNIRVQAVAQVGGGKATLEQTFRVGCGILGAVPAALTSRPRVEVSGNAKIVGFDFAADSGFLPVATVRLNGSLNLLSALDQNTGTFNLDVDDATLIPTGSYLRITTGGTPKTYRVEGKSGNTLTLTPLFTRGLTDVILPGAPVELAPYGVKAYDLSTNTLTLSDARGLVKGQKVRVGSFEGVVESVENVQVKVSWSGTPPTSIPEGTPLVAQVLGAASSRTIDTSGGGQILYGSAPSSPLVPTSPDDLFQRVFGMSKEEFRRLYPPVSASSFGGTLQNWEIKSVSGPLNLTGNRELCGKGILVVFGELTVNGTCPQGFQGLVYVAGDYDQQGNAGLRGAVVVEGVANLEGCGPQGGGDDCWTNIAGTQGKQAGGKIEYDPLVLYRLRVMSQGLTSVSPVSGTWRRL</sequence>
<dbReference type="EMBL" id="LHCI01000106">
    <property type="protein sequence ID" value="KOX90296.1"/>
    <property type="molecule type" value="Genomic_DNA"/>
</dbReference>
<keyword evidence="1" id="KW-0812">Transmembrane</keyword>
<comment type="caution">
    <text evidence="2">The sequence shown here is derived from an EMBL/GenBank/DDBJ whole genome shotgun (WGS) entry which is preliminary data.</text>
</comment>
<keyword evidence="1" id="KW-0472">Membrane</keyword>